<dbReference type="AlphaFoldDB" id="A0A066WSC8"/>
<dbReference type="PATRIC" id="fig|1492738.3.peg.207"/>
<dbReference type="RefSeq" id="WP_035656798.1">
    <property type="nucleotide sequence ID" value="NZ_JNCA01000001.1"/>
</dbReference>
<evidence type="ECO:0000313" key="2">
    <source>
        <dbReference type="Proteomes" id="UP000027064"/>
    </source>
</evidence>
<proteinExistence type="predicted"/>
<reference evidence="1 2" key="1">
    <citation type="submission" date="2014-05" db="EMBL/GenBank/DDBJ databases">
        <title>Genome Sequence of Flavobacterium sp. EM1321.</title>
        <authorList>
            <person name="Shin S.-K."/>
            <person name="Yi H."/>
        </authorList>
    </citation>
    <scope>NUCLEOTIDE SEQUENCE [LARGE SCALE GENOMIC DNA]</scope>
    <source>
        <strain evidence="1 2">EM1321</strain>
    </source>
</reference>
<dbReference type="EMBL" id="JNCA01000001">
    <property type="protein sequence ID" value="KDN56711.1"/>
    <property type="molecule type" value="Genomic_DNA"/>
</dbReference>
<organism evidence="1 2">
    <name type="scientific">Flavobacterium seoulense</name>
    <dbReference type="NCBI Taxonomy" id="1492738"/>
    <lineage>
        <taxon>Bacteria</taxon>
        <taxon>Pseudomonadati</taxon>
        <taxon>Bacteroidota</taxon>
        <taxon>Flavobacteriia</taxon>
        <taxon>Flavobacteriales</taxon>
        <taxon>Flavobacteriaceae</taxon>
        <taxon>Flavobacterium</taxon>
    </lineage>
</organism>
<dbReference type="eggNOG" id="ENOG502Z8F9">
    <property type="taxonomic scope" value="Bacteria"/>
</dbReference>
<dbReference type="Proteomes" id="UP000027064">
    <property type="component" value="Unassembled WGS sequence"/>
</dbReference>
<accession>A0A066WSC8</accession>
<comment type="caution">
    <text evidence="1">The sequence shown here is derived from an EMBL/GenBank/DDBJ whole genome shotgun (WGS) entry which is preliminary data.</text>
</comment>
<keyword evidence="2" id="KW-1185">Reference proteome</keyword>
<evidence type="ECO:0000313" key="1">
    <source>
        <dbReference type="EMBL" id="KDN56711.1"/>
    </source>
</evidence>
<gene>
    <name evidence="1" type="ORF">FEM21_02140</name>
</gene>
<dbReference type="OrthoDB" id="645138at2"/>
<name>A0A066WSC8_9FLAO</name>
<dbReference type="STRING" id="1492738.FEM21_02140"/>
<sequence length="252" mass="27237">MTRQKGIIKLKGTIGDITFYKTQDGHLAREKGGIDANRIANDPAFQRTRENGSEFGRAGKAGKMLRTALRVLLLNSSDSRMVSRLTQSMVKVIQADAVNERGLRNVIDGEAELLAGFEFNIRGKLGTSLFAPYTGSINRVTGEITVDIPSFIPSNMIAAPGGTTHFKIISAGVEVDFENETFVEQHAETAILAWDATATAVINQVNSVTPNSTKPLFLALGLEFYQQVNGSMYSLKNGAYNPLALIQVNGGV</sequence>
<protein>
    <submittedName>
        <fullName evidence="1">Uncharacterized protein</fullName>
    </submittedName>
</protein>